<evidence type="ECO:0000259" key="1">
    <source>
        <dbReference type="PROSITE" id="PS51782"/>
    </source>
</evidence>
<proteinExistence type="predicted"/>
<dbReference type="Gene3D" id="3.10.350.10">
    <property type="entry name" value="LysM domain"/>
    <property type="match status" value="1"/>
</dbReference>
<sequence>MEQLKKAVRKSVTGRKMSDQFYVDGDVNVPDDKGDVGRIVYSQGMLRVEDMKQSGSYVRVSGRIQYQILYLAGGNDGSISVLQGKLPFEEMVYAEEEMLGTLWMKESSAELTVTIVHARKLRLRAMAELEIISQGEEEQYLTLDVEEEEGLCRRWKNVEILTLHKSCRESFRIKEECALPKQSDPVGKVLFTDITQKRTEIRLVSDALQMRGELSIFVLYESTEGKLGWTEQAVPYEGKIDCYGADETMYYQAEPKIVDAMADVKLDEDGELRIFGIEAVMEVCAVVYGEEQADVLEDMYSLKEQVTLEKEEIELSELVMQKACEYAMAEQIRVPELDGQVLQICHTSGKVRIEHTEIVADGIMCEGILQIGFLYIRADDAEPFEIWQGMVPFTYVAECRSAEAGMEYEIQSTCGQPVVSLLGNGEAEIKAVLEFQIFLKRREMVSNICEIHTEPLDKKALSEAPGIVGYVMKDGDKLWDLARKYHTTEKRIREVNEIGEGEPKTGEKILIFKENLGIL</sequence>
<name>A0ABT2S6A2_9FIRM</name>
<dbReference type="Pfam" id="PF01476">
    <property type="entry name" value="LysM"/>
    <property type="match status" value="1"/>
</dbReference>
<organism evidence="2 3">
    <name type="scientific">Dorea ammoniilytica</name>
    <dbReference type="NCBI Taxonomy" id="2981788"/>
    <lineage>
        <taxon>Bacteria</taxon>
        <taxon>Bacillati</taxon>
        <taxon>Bacillota</taxon>
        <taxon>Clostridia</taxon>
        <taxon>Lachnospirales</taxon>
        <taxon>Lachnospiraceae</taxon>
        <taxon>Dorea</taxon>
    </lineage>
</organism>
<comment type="caution">
    <text evidence="2">The sequence shown here is derived from an EMBL/GenBank/DDBJ whole genome shotgun (WGS) entry which is preliminary data.</text>
</comment>
<dbReference type="InterPro" id="IPR018392">
    <property type="entry name" value="LysM"/>
</dbReference>
<dbReference type="InterPro" id="IPR024300">
    <property type="entry name" value="SipL_SPOCS_dom"/>
</dbReference>
<evidence type="ECO:0000313" key="2">
    <source>
        <dbReference type="EMBL" id="MCU6699775.1"/>
    </source>
</evidence>
<dbReference type="SUPFAM" id="SSF54106">
    <property type="entry name" value="LysM domain"/>
    <property type="match status" value="1"/>
</dbReference>
<dbReference type="PROSITE" id="PS51782">
    <property type="entry name" value="LYSM"/>
    <property type="match status" value="1"/>
</dbReference>
<keyword evidence="3" id="KW-1185">Reference proteome</keyword>
<dbReference type="Pfam" id="PF12673">
    <property type="entry name" value="SipL"/>
    <property type="match status" value="2"/>
</dbReference>
<dbReference type="InterPro" id="IPR036779">
    <property type="entry name" value="LysM_dom_sf"/>
</dbReference>
<protein>
    <submittedName>
        <fullName evidence="2">DUF3794 domain-containing protein</fullName>
    </submittedName>
</protein>
<accession>A0ABT2S6A2</accession>
<gene>
    <name evidence="2" type="ORF">OCV65_05960</name>
</gene>
<reference evidence="2 3" key="1">
    <citation type="journal article" date="2021" name="ISME Commun">
        <title>Automated analysis of genomic sequences facilitates high-throughput and comprehensive description of bacteria.</title>
        <authorList>
            <person name="Hitch T.C.A."/>
        </authorList>
    </citation>
    <scope>NUCLEOTIDE SEQUENCE [LARGE SCALE GENOMIC DNA]</scope>
    <source>
        <strain evidence="2 3">Sanger_02</strain>
    </source>
</reference>
<evidence type="ECO:0000313" key="3">
    <source>
        <dbReference type="Proteomes" id="UP001207605"/>
    </source>
</evidence>
<feature type="domain" description="LysM" evidence="1">
    <location>
        <begin position="468"/>
        <end position="511"/>
    </location>
</feature>
<dbReference type="Proteomes" id="UP001207605">
    <property type="component" value="Unassembled WGS sequence"/>
</dbReference>
<dbReference type="EMBL" id="JAOQJV010000005">
    <property type="protein sequence ID" value="MCU6699775.1"/>
    <property type="molecule type" value="Genomic_DNA"/>
</dbReference>
<dbReference type="CDD" id="cd00118">
    <property type="entry name" value="LysM"/>
    <property type="match status" value="1"/>
</dbReference>
<dbReference type="RefSeq" id="WP_262581304.1">
    <property type="nucleotide sequence ID" value="NZ_JAOQJV010000005.1"/>
</dbReference>